<gene>
    <name evidence="1" type="ORF">JDW22_03750</name>
</gene>
<proteinExistence type="predicted"/>
<evidence type="ECO:0000313" key="1">
    <source>
        <dbReference type="EMBL" id="MBK0395722.1"/>
    </source>
</evidence>
<dbReference type="EMBL" id="JAEHNZ010000001">
    <property type="protein sequence ID" value="MBK0395722.1"/>
    <property type="molecule type" value="Genomic_DNA"/>
</dbReference>
<dbReference type="InterPro" id="IPR011335">
    <property type="entry name" value="Restrct_endonuc-II-like"/>
</dbReference>
<keyword evidence="2" id="KW-1185">Reference proteome</keyword>
<dbReference type="InterPro" id="IPR011856">
    <property type="entry name" value="tRNA_endonuc-like_dom_sf"/>
</dbReference>
<organism evidence="1 2">
    <name type="scientific">Kingella bonacorsii</name>
    <dbReference type="NCBI Taxonomy" id="2796361"/>
    <lineage>
        <taxon>Bacteria</taxon>
        <taxon>Pseudomonadati</taxon>
        <taxon>Pseudomonadota</taxon>
        <taxon>Betaproteobacteria</taxon>
        <taxon>Neisseriales</taxon>
        <taxon>Neisseriaceae</taxon>
        <taxon>Kingella</taxon>
    </lineage>
</organism>
<protein>
    <submittedName>
        <fullName evidence="1">DUF1887 family protein</fullName>
    </submittedName>
</protein>
<accession>A0ABS1BR98</accession>
<evidence type="ECO:0000313" key="2">
    <source>
        <dbReference type="Proteomes" id="UP000614058"/>
    </source>
</evidence>
<comment type="caution">
    <text evidence="1">The sequence shown here is derived from an EMBL/GenBank/DDBJ whole genome shotgun (WGS) entry which is preliminary data.</text>
</comment>
<reference evidence="1 2" key="1">
    <citation type="journal article" date="2021" name="Pathogens">
        <title>Isolation and Characterization of Kingella bonacorsii sp. nov., A Novel Kingella Species Detected in a Stable Periodontitis Subject.</title>
        <authorList>
            <person name="Antezack A."/>
            <person name="Boxberger M."/>
            <person name="Rolland C."/>
            <person name="Monnet-Corti V."/>
            <person name="La Scola B."/>
        </authorList>
    </citation>
    <scope>NUCLEOTIDE SEQUENCE [LARGE SCALE GENOMIC DNA]</scope>
    <source>
        <strain evidence="1 2">Marseille-Q4569</strain>
    </source>
</reference>
<dbReference type="SUPFAM" id="SSF52980">
    <property type="entry name" value="Restriction endonuclease-like"/>
    <property type="match status" value="1"/>
</dbReference>
<dbReference type="Proteomes" id="UP000614058">
    <property type="component" value="Unassembled WGS sequence"/>
</dbReference>
<dbReference type="Gene3D" id="3.40.1350.10">
    <property type="match status" value="1"/>
</dbReference>
<name>A0ABS1BR98_9NEIS</name>
<sequence>MPPTKCANCGQDVTVYETAPFIQHIIDRWASAVRELNVLKNQDKEPTEQQQTQEYNQSNPLDNVKLSDTNILANIEQHQPLTDWFKNKQITPEFDCAAIDMSGYFDEAAAKIGKNFAIFQDILNKIAWNYRNNHSGLNLDLKKYSQKEAQQINNICREFYSHTLFSRYTYQKQDKLIHLKLQAATPIRQFFNGTWLEWFALNEILTLAKQYGKNYNFSCARSAKIRFTNEDLHELDVLFLPKNKQLIVIECKTGEYRQNLDKYLNLRKRLNIPADNFILLVTNINEAQAKSLSSMYQLTFATLTGLIEQLKKVM</sequence>